<name>A0A2V5IKS7_9EURO</name>
<feature type="signal peptide" evidence="1">
    <location>
        <begin position="1"/>
        <end position="17"/>
    </location>
</feature>
<keyword evidence="1" id="KW-0732">Signal</keyword>
<dbReference type="AlphaFoldDB" id="A0A2V5IKS7"/>
<organism evidence="2 3">
    <name type="scientific">Aspergillus indologenus CBS 114.80</name>
    <dbReference type="NCBI Taxonomy" id="1450541"/>
    <lineage>
        <taxon>Eukaryota</taxon>
        <taxon>Fungi</taxon>
        <taxon>Dikarya</taxon>
        <taxon>Ascomycota</taxon>
        <taxon>Pezizomycotina</taxon>
        <taxon>Eurotiomycetes</taxon>
        <taxon>Eurotiomycetidae</taxon>
        <taxon>Eurotiales</taxon>
        <taxon>Aspergillaceae</taxon>
        <taxon>Aspergillus</taxon>
        <taxon>Aspergillus subgen. Circumdati</taxon>
    </lineage>
</organism>
<sequence length="92" mass="10076">MFTLLATCLCRVTSLEALKVATAPEPVLCLVLAFGPSTIRRLTSHRFTYCMSVKACSHFSKFGSNPILSLDFGVYHSWVVHPKPKKACCPGS</sequence>
<dbReference type="EMBL" id="KZ825463">
    <property type="protein sequence ID" value="PYI36741.1"/>
    <property type="molecule type" value="Genomic_DNA"/>
</dbReference>
<proteinExistence type="predicted"/>
<evidence type="ECO:0008006" key="4">
    <source>
        <dbReference type="Google" id="ProtNLM"/>
    </source>
</evidence>
<accession>A0A2V5IKS7</accession>
<evidence type="ECO:0000256" key="1">
    <source>
        <dbReference type="SAM" id="SignalP"/>
    </source>
</evidence>
<dbReference type="Proteomes" id="UP000248817">
    <property type="component" value="Unassembled WGS sequence"/>
</dbReference>
<evidence type="ECO:0000313" key="2">
    <source>
        <dbReference type="EMBL" id="PYI36741.1"/>
    </source>
</evidence>
<protein>
    <recommendedName>
        <fullName evidence="4">Secreted protein</fullName>
    </recommendedName>
</protein>
<feature type="chain" id="PRO_5016123421" description="Secreted protein" evidence="1">
    <location>
        <begin position="18"/>
        <end position="92"/>
    </location>
</feature>
<evidence type="ECO:0000313" key="3">
    <source>
        <dbReference type="Proteomes" id="UP000248817"/>
    </source>
</evidence>
<reference evidence="2 3" key="1">
    <citation type="submission" date="2018-02" db="EMBL/GenBank/DDBJ databases">
        <title>The genomes of Aspergillus section Nigri reveals drivers in fungal speciation.</title>
        <authorList>
            <consortium name="DOE Joint Genome Institute"/>
            <person name="Vesth T.C."/>
            <person name="Nybo J."/>
            <person name="Theobald S."/>
            <person name="Brandl J."/>
            <person name="Frisvad J.C."/>
            <person name="Nielsen K.F."/>
            <person name="Lyhne E.K."/>
            <person name="Kogle M.E."/>
            <person name="Kuo A."/>
            <person name="Riley R."/>
            <person name="Clum A."/>
            <person name="Nolan M."/>
            <person name="Lipzen A."/>
            <person name="Salamov A."/>
            <person name="Henrissat B."/>
            <person name="Wiebenga A."/>
            <person name="De vries R.P."/>
            <person name="Grigoriev I.V."/>
            <person name="Mortensen U.H."/>
            <person name="Andersen M.R."/>
            <person name="Baker S.E."/>
        </authorList>
    </citation>
    <scope>NUCLEOTIDE SEQUENCE [LARGE SCALE GENOMIC DNA]</scope>
    <source>
        <strain evidence="2 3">CBS 114.80</strain>
    </source>
</reference>
<gene>
    <name evidence="2" type="ORF">BP00DRAFT_2359</name>
</gene>
<keyword evidence="3" id="KW-1185">Reference proteome</keyword>